<feature type="domain" description="DUF551" evidence="1">
    <location>
        <begin position="106"/>
        <end position="172"/>
    </location>
</feature>
<proteinExistence type="predicted"/>
<dbReference type="Pfam" id="PF04448">
    <property type="entry name" value="DUF551"/>
    <property type="match status" value="1"/>
</dbReference>
<evidence type="ECO:0000259" key="1">
    <source>
        <dbReference type="Pfam" id="PF04448"/>
    </source>
</evidence>
<dbReference type="InterPro" id="IPR007539">
    <property type="entry name" value="DUF551"/>
</dbReference>
<keyword evidence="3" id="KW-1185">Reference proteome</keyword>
<gene>
    <name evidence="2" type="ORF">pf16_232</name>
</gene>
<dbReference type="Proteomes" id="UP000225821">
    <property type="component" value="Segment"/>
</dbReference>
<dbReference type="OrthoDB" id="20728at10239"/>
<accession>A0A1S5R491</accession>
<reference evidence="2 3" key="1">
    <citation type="submission" date="2016-03" db="EMBL/GenBank/DDBJ databases">
        <title>Characterisation of pf16 and phiPMW: Two novel phages infecting Pseudomonas putida PpG1.</title>
        <authorList>
            <person name="Magill D.J."/>
            <person name="Krylov V.N."/>
            <person name="Shaburova O.V."/>
            <person name="Allen C.C.R."/>
            <person name="McGrath J.W."/>
            <person name="Quinn J.P."/>
            <person name="Kulakov L.A."/>
        </authorList>
    </citation>
    <scope>NUCLEOTIDE SEQUENCE [LARGE SCALE GENOMIC DNA]</scope>
</reference>
<name>A0A1S5R491_9CAUD</name>
<protein>
    <recommendedName>
        <fullName evidence="1">DUF551 domain-containing protein</fullName>
    </recommendedName>
</protein>
<sequence length="172" mass="19593">MIRSFVMLTDSQINPDAVKGTIVYKAAKADYGCAADDTAMTGIPHISVSLKPDGDYPFFTHPLKDLEERIDIDNPKTIRPYTQDPSEFVSLEDYKKAVAQLRSQFEWIDCTERMPEREVEVLVKYIPPGQTKPIVVAALQDRLFSDEERLIWWNSRGEAMAGKVTHWMVMPA</sequence>
<organism evidence="2 3">
    <name type="scientific">Pseudomonas phage pf16</name>
    <dbReference type="NCBI Taxonomy" id="1815630"/>
    <lineage>
        <taxon>Viruses</taxon>
        <taxon>Duplodnaviria</taxon>
        <taxon>Heunggongvirae</taxon>
        <taxon>Uroviricota</taxon>
        <taxon>Caudoviricetes</taxon>
        <taxon>Chakrabartyvirus</taxon>
        <taxon>Chakrabartyvirus pf16</taxon>
    </lineage>
</organism>
<dbReference type="EMBL" id="KU873925">
    <property type="protein sequence ID" value="AND75155.1"/>
    <property type="molecule type" value="Genomic_DNA"/>
</dbReference>
<evidence type="ECO:0000313" key="2">
    <source>
        <dbReference type="EMBL" id="AND75155.1"/>
    </source>
</evidence>
<evidence type="ECO:0000313" key="3">
    <source>
        <dbReference type="Proteomes" id="UP000225821"/>
    </source>
</evidence>